<reference evidence="1" key="1">
    <citation type="submission" date="2024-09" db="EMBL/GenBank/DDBJ databases">
        <title>Black Yeasts Isolated from many extreme environments.</title>
        <authorList>
            <person name="Coleine C."/>
            <person name="Stajich J.E."/>
            <person name="Selbmann L."/>
        </authorList>
    </citation>
    <scope>NUCLEOTIDE SEQUENCE</scope>
    <source>
        <strain evidence="1">CCFEE 5737</strain>
    </source>
</reference>
<organism evidence="1 2">
    <name type="scientific">Coniosporium uncinatum</name>
    <dbReference type="NCBI Taxonomy" id="93489"/>
    <lineage>
        <taxon>Eukaryota</taxon>
        <taxon>Fungi</taxon>
        <taxon>Dikarya</taxon>
        <taxon>Ascomycota</taxon>
        <taxon>Pezizomycotina</taxon>
        <taxon>Dothideomycetes</taxon>
        <taxon>Dothideomycetes incertae sedis</taxon>
        <taxon>Coniosporium</taxon>
    </lineage>
</organism>
<keyword evidence="2" id="KW-1185">Reference proteome</keyword>
<evidence type="ECO:0000313" key="1">
    <source>
        <dbReference type="EMBL" id="KAK3079156.1"/>
    </source>
</evidence>
<protein>
    <submittedName>
        <fullName evidence="1">Uncharacterized protein</fullName>
    </submittedName>
</protein>
<dbReference type="EMBL" id="JAWDJW010001336">
    <property type="protein sequence ID" value="KAK3079156.1"/>
    <property type="molecule type" value="Genomic_DNA"/>
</dbReference>
<dbReference type="Proteomes" id="UP001186974">
    <property type="component" value="Unassembled WGS sequence"/>
</dbReference>
<accession>A0ACC3DR06</accession>
<feature type="non-terminal residue" evidence="1">
    <location>
        <position position="1"/>
    </location>
</feature>
<name>A0ACC3DR06_9PEZI</name>
<evidence type="ECO:0000313" key="2">
    <source>
        <dbReference type="Proteomes" id="UP001186974"/>
    </source>
</evidence>
<gene>
    <name evidence="1" type="ORF">LTS18_005595</name>
</gene>
<proteinExistence type="predicted"/>
<sequence>AAAAHDSRWGTSHLDRFGTGLSRLGSTAQDKSENRKSIKDSSGTGSRRNTLKHPASTGTLIPDVRRMTGADLSGSMTPESLAFLERQETILKRKTLEGAAASVQQLQHRKSQLEVLAPGPSSNISRPRTPRLSGTPGATSTPKGDVTPVGRGSETPSLAAVNAAGGGGAGSQLQQPAPVAAPLKKDENRLSANMYSRYRAAGNGFDFNGFQQRPADGDEDRVRRQLEREKERGEAYLERRRMREEELRLADEEDVTAFPEVREKVGGEGEGERVKNGQPSKRKRTEEARDASTTTTTTNLAQQHPRKRARPSTTTTASKAPRESQPDIAPSKRISKATSSACAAVPSTASRKRKSTTTTTTTTTTDHSPKKPIPTSQQRQQQQPSKQYQYLKPRTHRIPASVIASKWQPLPAAAQQHVRALFAAAARDVPLRRESERRRVEVEETVGRAVRRLEKRVLGMGFPLLGKSGARRIGGGGSGCFSLEALVERMAGLEAQVTGNLHAVELLEEAVEREEAGLESERRAVGRLEGNGRQEERGWRERNKQAHPLLATALAEGNGHVVDDAESIGLVTSTVPLDDTLEEEVDEGLGPLMEQLKSHVESIQGNGMQVAGVADAIVGAQASLNGALARFEGLQAR</sequence>
<comment type="caution">
    <text evidence="1">The sequence shown here is derived from an EMBL/GenBank/DDBJ whole genome shotgun (WGS) entry which is preliminary data.</text>
</comment>